<feature type="compositionally biased region" description="Polar residues" evidence="1">
    <location>
        <begin position="176"/>
        <end position="186"/>
    </location>
</feature>
<evidence type="ECO:0000256" key="2">
    <source>
        <dbReference type="SAM" id="Phobius"/>
    </source>
</evidence>
<reference evidence="3 4" key="1">
    <citation type="submission" date="2015-09" db="EMBL/GenBank/DDBJ databases">
        <title>Identification and resolution of microdiversity through metagenomic sequencing of parallel consortia.</title>
        <authorList>
            <person name="Nelson W.C."/>
            <person name="Romine M.F."/>
            <person name="Lindemann S.R."/>
        </authorList>
    </citation>
    <scope>NUCLEOTIDE SEQUENCE [LARGE SCALE GENOMIC DNA]</scope>
    <source>
        <strain evidence="3">Ana</strain>
    </source>
</reference>
<keyword evidence="2" id="KW-0812">Transmembrane</keyword>
<keyword evidence="2" id="KW-1133">Transmembrane helix</keyword>
<feature type="region of interest" description="Disordered" evidence="1">
    <location>
        <begin position="277"/>
        <end position="305"/>
    </location>
</feature>
<proteinExistence type="predicted"/>
<dbReference type="EMBL" id="LJZR01000044">
    <property type="protein sequence ID" value="KPQ32865.1"/>
    <property type="molecule type" value="Genomic_DNA"/>
</dbReference>
<dbReference type="Proteomes" id="UP000050465">
    <property type="component" value="Unassembled WGS sequence"/>
</dbReference>
<feature type="compositionally biased region" description="Low complexity" evidence="1">
    <location>
        <begin position="135"/>
        <end position="167"/>
    </location>
</feature>
<dbReference type="STRING" id="1666911.HLUCCA11_20365"/>
<accession>A0A0P7YQS0</accession>
<organism evidence="3 4">
    <name type="scientific">Phormidesmis priestleyi Ana</name>
    <dbReference type="NCBI Taxonomy" id="1666911"/>
    <lineage>
        <taxon>Bacteria</taxon>
        <taxon>Bacillati</taxon>
        <taxon>Cyanobacteriota</taxon>
        <taxon>Cyanophyceae</taxon>
        <taxon>Leptolyngbyales</taxon>
        <taxon>Leptolyngbyaceae</taxon>
        <taxon>Phormidesmis</taxon>
    </lineage>
</organism>
<comment type="caution">
    <text evidence="3">The sequence shown here is derived from an EMBL/GenBank/DDBJ whole genome shotgun (WGS) entry which is preliminary data.</text>
</comment>
<evidence type="ECO:0000313" key="4">
    <source>
        <dbReference type="Proteomes" id="UP000050465"/>
    </source>
</evidence>
<feature type="transmembrane region" description="Helical" evidence="2">
    <location>
        <begin position="57"/>
        <end position="80"/>
    </location>
</feature>
<feature type="region of interest" description="Disordered" evidence="1">
    <location>
        <begin position="130"/>
        <end position="201"/>
    </location>
</feature>
<keyword evidence="2" id="KW-0472">Membrane</keyword>
<evidence type="ECO:0000256" key="1">
    <source>
        <dbReference type="SAM" id="MobiDB-lite"/>
    </source>
</evidence>
<evidence type="ECO:0000313" key="3">
    <source>
        <dbReference type="EMBL" id="KPQ32865.1"/>
    </source>
</evidence>
<evidence type="ECO:0008006" key="5">
    <source>
        <dbReference type="Google" id="ProtNLM"/>
    </source>
</evidence>
<sequence>MPVDEQIANKSSEEVTGEDVREILKAPPEDEQPLIDPNVFDEKQPDQPIYKSIPLKFALAGVPVFIIIVGAIGLFSGNLFSGANKPTQVAGTEAVDATETEEEKAQRLVAEENADLKRKLALQNQSFTAQEIDSTATGTTGTTTDPTQKPIASSSPQQPVPASRPVSAVASRPVQPRSTPTRTSVSRAPFPPPTTARPTTPVTSILPQALAQALAQAPKEQSAPMSLAEIADAGNYGQLPSGPISALPSAQTEQAGFWANSNPSVNRSPNRDAAFARASSIPVSTRSKALPPAPQASTHSAKENLRPIPTVMKENASANVSAVPEALEVVSLEEIALDEADSYEAHRDLIMGPTEIPNHFGASSSEPSFSRTSSSMILPGSTAELEVTTALTWASDLPRALGSVTLMKPLVSDGSEVLPQGTELIVQIGELSESGAVSLNVMEMVLPSSGEMANLNIPAGALAILAIDGGYPVARAEQSSEQQLQAIDRQQALLGAMGAAGDYLNRPQRETNLFGIGGSSTSREYGTGSLWGSLLSGAANEMLRSRNTRLDAEAENLAARPTLWSIESGRRLQLFVTQEIEL</sequence>
<protein>
    <recommendedName>
        <fullName evidence="5">Bacterial conjugation TrbI-like protein</fullName>
    </recommendedName>
</protein>
<gene>
    <name evidence="3" type="ORF">HLUCCA11_20365</name>
</gene>
<name>A0A0P7YQS0_9CYAN</name>
<dbReference type="AlphaFoldDB" id="A0A0P7YQS0"/>